<proteinExistence type="predicted"/>
<feature type="transmembrane region" description="Helical" evidence="1">
    <location>
        <begin position="15"/>
        <end position="33"/>
    </location>
</feature>
<organism evidence="2 3">
    <name type="scientific">Rothia mucilaginosa</name>
    <dbReference type="NCBI Taxonomy" id="43675"/>
    <lineage>
        <taxon>Bacteria</taxon>
        <taxon>Bacillati</taxon>
        <taxon>Actinomycetota</taxon>
        <taxon>Actinomycetes</taxon>
        <taxon>Micrococcales</taxon>
        <taxon>Micrococcaceae</taxon>
        <taxon>Rothia</taxon>
    </lineage>
</organism>
<name>A0A930PRQ3_9MICC</name>
<comment type="caution">
    <text evidence="2">The sequence shown here is derived from an EMBL/GenBank/DDBJ whole genome shotgun (WGS) entry which is preliminary data.</text>
</comment>
<gene>
    <name evidence="2" type="ORF">HXO58_07760</name>
</gene>
<keyword evidence="1" id="KW-0812">Transmembrane</keyword>
<dbReference type="Proteomes" id="UP000713964">
    <property type="component" value="Unassembled WGS sequence"/>
</dbReference>
<sequence>MAGRGNNDGGFLGRIISWGGFVCILAVFVFLVSSRGWDGMMQLVFSEWLPAVVEWLKSLGQAIWDVLQKIPGGGAV</sequence>
<keyword evidence="1" id="KW-1133">Transmembrane helix</keyword>
<dbReference type="AlphaFoldDB" id="A0A930PRQ3"/>
<keyword evidence="1" id="KW-0472">Membrane</keyword>
<protein>
    <submittedName>
        <fullName evidence="2">Uncharacterized protein</fullName>
    </submittedName>
</protein>
<reference evidence="2" key="1">
    <citation type="submission" date="2020-04" db="EMBL/GenBank/DDBJ databases">
        <title>Deep metagenomics examines the oral microbiome during advanced dental caries in children, revealing novel taxa and co-occurrences with host molecules.</title>
        <authorList>
            <person name="Baker J.L."/>
            <person name="Morton J.T."/>
            <person name="Dinis M."/>
            <person name="Alvarez R."/>
            <person name="Tran N.C."/>
            <person name="Knight R."/>
            <person name="Edlund A."/>
        </authorList>
    </citation>
    <scope>NUCLEOTIDE SEQUENCE</scope>
    <source>
        <strain evidence="2">JCVI_29_bin.11</strain>
    </source>
</reference>
<evidence type="ECO:0000313" key="2">
    <source>
        <dbReference type="EMBL" id="MBF1659714.1"/>
    </source>
</evidence>
<dbReference type="EMBL" id="JABZXL010000024">
    <property type="protein sequence ID" value="MBF1659714.1"/>
    <property type="molecule type" value="Genomic_DNA"/>
</dbReference>
<evidence type="ECO:0000256" key="1">
    <source>
        <dbReference type="SAM" id="Phobius"/>
    </source>
</evidence>
<accession>A0A930PRQ3</accession>
<evidence type="ECO:0000313" key="3">
    <source>
        <dbReference type="Proteomes" id="UP000713964"/>
    </source>
</evidence>